<evidence type="ECO:0000256" key="1">
    <source>
        <dbReference type="SAM" id="MobiDB-lite"/>
    </source>
</evidence>
<feature type="non-terminal residue" evidence="2">
    <location>
        <position position="234"/>
    </location>
</feature>
<name>A0A0B6Y9C7_9EUPU</name>
<organism evidence="2">
    <name type="scientific">Arion vulgaris</name>
    <dbReference type="NCBI Taxonomy" id="1028688"/>
    <lineage>
        <taxon>Eukaryota</taxon>
        <taxon>Metazoa</taxon>
        <taxon>Spiralia</taxon>
        <taxon>Lophotrochozoa</taxon>
        <taxon>Mollusca</taxon>
        <taxon>Gastropoda</taxon>
        <taxon>Heterobranchia</taxon>
        <taxon>Euthyneura</taxon>
        <taxon>Panpulmonata</taxon>
        <taxon>Eupulmonata</taxon>
        <taxon>Stylommatophora</taxon>
        <taxon>Helicina</taxon>
        <taxon>Arionoidea</taxon>
        <taxon>Arionidae</taxon>
        <taxon>Arion</taxon>
    </lineage>
</organism>
<dbReference type="EMBL" id="HACG01005175">
    <property type="protein sequence ID" value="CEK52040.1"/>
    <property type="molecule type" value="Transcribed_RNA"/>
</dbReference>
<gene>
    <name evidence="2" type="primary">ORF15286</name>
</gene>
<dbReference type="AlphaFoldDB" id="A0A0B6Y9C7"/>
<reference evidence="2" key="1">
    <citation type="submission" date="2014-12" db="EMBL/GenBank/DDBJ databases">
        <title>Insight into the proteome of Arion vulgaris.</title>
        <authorList>
            <person name="Aradska J."/>
            <person name="Bulat T."/>
            <person name="Smidak R."/>
            <person name="Sarate P."/>
            <person name="Gangsoo J."/>
            <person name="Sialana F."/>
            <person name="Bilban M."/>
            <person name="Lubec G."/>
        </authorList>
    </citation>
    <scope>NUCLEOTIDE SEQUENCE</scope>
    <source>
        <tissue evidence="2">Skin</tissue>
    </source>
</reference>
<accession>A0A0B6Y9C7</accession>
<protein>
    <submittedName>
        <fullName evidence="2">Uncharacterized protein</fullName>
    </submittedName>
</protein>
<feature type="non-terminal residue" evidence="2">
    <location>
        <position position="1"/>
    </location>
</feature>
<feature type="region of interest" description="Disordered" evidence="1">
    <location>
        <begin position="45"/>
        <end position="64"/>
    </location>
</feature>
<sequence>NITKATYAYFPKQFDYVRHPFDNTHSSHYLPRYGPNYPQNYERSVMQTSQNQKEDSSVSYSYSDPPQLSIHQVAPPLGFTSDNAGVNRYFQEHYQPLQTERMNEIPVLSATNHVGITPQATLYQSHSGSYGHQHVYIHYDMTPSRSHEMKSISTQGREYLDRNRNQTNEFHHEPDSSEYLCYVAPSPATYPHTSNRQGLDNYDPVKQAENTTFPVQEIDQCQNILLQSKTSNCP</sequence>
<proteinExistence type="predicted"/>
<evidence type="ECO:0000313" key="2">
    <source>
        <dbReference type="EMBL" id="CEK52040.1"/>
    </source>
</evidence>